<dbReference type="AlphaFoldDB" id="A0AAU9ABB1"/>
<dbReference type="SMART" id="SM00028">
    <property type="entry name" value="TPR"/>
    <property type="match status" value="3"/>
</dbReference>
<dbReference type="GeneID" id="83062018"/>
<accession>A0AAU9ABB1</accession>
<reference evidence="4 5" key="1">
    <citation type="journal article" date="2017" name="DNA Res.">
        <title>Complete genome sequence and expression profile of the commercial lytic enzyme producer Lysobacter enzymogenes M497-1.</title>
        <authorList>
            <person name="Takami H."/>
            <person name="Toyoda A."/>
            <person name="Uchiyama I."/>
            <person name="Itoh T."/>
            <person name="Takaki Y."/>
            <person name="Arai W."/>
            <person name="Nishi S."/>
            <person name="Kawai M."/>
            <person name="Shinya K."/>
            <person name="Ikeda H."/>
        </authorList>
    </citation>
    <scope>NUCLEOTIDE SEQUENCE [LARGE SCALE GENOMIC DNA]</scope>
    <source>
        <strain evidence="4 5">M497-1</strain>
    </source>
</reference>
<dbReference type="Proteomes" id="UP000218824">
    <property type="component" value="Chromosome"/>
</dbReference>
<dbReference type="InterPro" id="IPR011990">
    <property type="entry name" value="TPR-like_helical_dom_sf"/>
</dbReference>
<dbReference type="PANTHER" id="PTHR44858:SF1">
    <property type="entry name" value="UDP-N-ACETYLGLUCOSAMINE--PEPTIDE N-ACETYLGLUCOSAMINYLTRANSFERASE SPINDLY-RELATED"/>
    <property type="match status" value="1"/>
</dbReference>
<protein>
    <recommendedName>
        <fullName evidence="6">Tetratricopeptide repeat protein</fullName>
    </recommendedName>
</protein>
<dbReference type="PANTHER" id="PTHR44858">
    <property type="entry name" value="TETRATRICOPEPTIDE REPEAT PROTEIN 6"/>
    <property type="match status" value="1"/>
</dbReference>
<dbReference type="KEGG" id="lem:LEN_0077"/>
<name>A0AAU9ABB1_LYSEN</name>
<gene>
    <name evidence="4" type="ORF">LEN_0077</name>
</gene>
<dbReference type="Gene3D" id="1.25.40.10">
    <property type="entry name" value="Tetratricopeptide repeat domain"/>
    <property type="match status" value="2"/>
</dbReference>
<dbReference type="EMBL" id="AP014940">
    <property type="protein sequence ID" value="BAV95564.1"/>
    <property type="molecule type" value="Genomic_DNA"/>
</dbReference>
<feature type="coiled-coil region" evidence="3">
    <location>
        <begin position="358"/>
        <end position="385"/>
    </location>
</feature>
<evidence type="ECO:0000313" key="4">
    <source>
        <dbReference type="EMBL" id="BAV95564.1"/>
    </source>
</evidence>
<dbReference type="SUPFAM" id="SSF53474">
    <property type="entry name" value="alpha/beta-Hydrolases"/>
    <property type="match status" value="1"/>
</dbReference>
<dbReference type="InterPro" id="IPR019734">
    <property type="entry name" value="TPR_rpt"/>
</dbReference>
<evidence type="ECO:0000256" key="3">
    <source>
        <dbReference type="SAM" id="Coils"/>
    </source>
</evidence>
<evidence type="ECO:0008006" key="6">
    <source>
        <dbReference type="Google" id="ProtNLM"/>
    </source>
</evidence>
<dbReference type="Gene3D" id="3.40.50.1820">
    <property type="entry name" value="alpha/beta hydrolase"/>
    <property type="match status" value="1"/>
</dbReference>
<keyword evidence="2" id="KW-0802">TPR repeat</keyword>
<sequence>MAELFRNESACLRANSLDADTDDACLVISFAPWSGRPSLDALGWAEKLCESQRWPALHVVSAQDDWYQSDGAQEVVDRAAAIARRYARVVTYGSSMGGYAALNFASELGAQIAFAIAPQFSIDRAKVDFETRWAAEAGRTAFVRDRIAAISPQVRPVLVYDPWFAPDARHIERIAAHCEPVRVPLPLMGHDGVGGRILKPMLAAAREGDWRGMREQAVASYRRMRKTTAGYYLQLAERARGLSIDARLELLRRAHALEAGHIGVALKRSTLLLAHARAEEALFVQEEALRHASPSFVPSLHSHRAQALTALARDEEALSAARQARELSPQHPYFAHHLAQLLGRKAHWAEALRHQRAAVALHRDNAVYRAQLASLEREAVAAQAQPDSPPLSEAAAGVPATERSALWSQACAVEPSYSGAAARFSSALLARGDWLDALAVHDQALRHIPDTPLLHSHRALALARLGRSGEAEAAIGRAIALAPENAYFRHQRAGLWLAAGRYRQAEREQLIALQCGPAQAEYREQLERIRQRIAASPA</sequence>
<evidence type="ECO:0000256" key="1">
    <source>
        <dbReference type="ARBA" id="ARBA00022737"/>
    </source>
</evidence>
<dbReference type="InterPro" id="IPR050498">
    <property type="entry name" value="Ycf3"/>
</dbReference>
<proteinExistence type="predicted"/>
<dbReference type="RefSeq" id="WP_096376208.1">
    <property type="nucleotide sequence ID" value="NZ_AP014940.1"/>
</dbReference>
<keyword evidence="1" id="KW-0677">Repeat</keyword>
<dbReference type="SUPFAM" id="SSF48452">
    <property type="entry name" value="TPR-like"/>
    <property type="match status" value="2"/>
</dbReference>
<keyword evidence="3" id="KW-0175">Coiled coil</keyword>
<evidence type="ECO:0000313" key="5">
    <source>
        <dbReference type="Proteomes" id="UP000218824"/>
    </source>
</evidence>
<organism evidence="4 5">
    <name type="scientific">Lysobacter enzymogenes</name>
    <dbReference type="NCBI Taxonomy" id="69"/>
    <lineage>
        <taxon>Bacteria</taxon>
        <taxon>Pseudomonadati</taxon>
        <taxon>Pseudomonadota</taxon>
        <taxon>Gammaproteobacteria</taxon>
        <taxon>Lysobacterales</taxon>
        <taxon>Lysobacteraceae</taxon>
        <taxon>Lysobacter</taxon>
    </lineage>
</organism>
<evidence type="ECO:0000256" key="2">
    <source>
        <dbReference type="ARBA" id="ARBA00022803"/>
    </source>
</evidence>
<dbReference type="InterPro" id="IPR029058">
    <property type="entry name" value="AB_hydrolase_fold"/>
</dbReference>